<name>A0A8C5TQK3_9PASS</name>
<evidence type="ECO:0000313" key="2">
    <source>
        <dbReference type="Proteomes" id="UP000694560"/>
    </source>
</evidence>
<evidence type="ECO:0000313" key="1">
    <source>
        <dbReference type="Ensembl" id="ENSMCSP00000011037.1"/>
    </source>
</evidence>
<accession>A0A8C5TQK3</accession>
<organism evidence="1 2">
    <name type="scientific">Malurus cyaneus samueli</name>
    <dbReference type="NCBI Taxonomy" id="2593467"/>
    <lineage>
        <taxon>Eukaryota</taxon>
        <taxon>Metazoa</taxon>
        <taxon>Chordata</taxon>
        <taxon>Craniata</taxon>
        <taxon>Vertebrata</taxon>
        <taxon>Euteleostomi</taxon>
        <taxon>Archelosauria</taxon>
        <taxon>Archosauria</taxon>
        <taxon>Dinosauria</taxon>
        <taxon>Saurischia</taxon>
        <taxon>Theropoda</taxon>
        <taxon>Coelurosauria</taxon>
        <taxon>Aves</taxon>
        <taxon>Neognathae</taxon>
        <taxon>Neoaves</taxon>
        <taxon>Telluraves</taxon>
        <taxon>Australaves</taxon>
        <taxon>Passeriformes</taxon>
        <taxon>Meliphagoidea</taxon>
        <taxon>Maluridae</taxon>
        <taxon>Malurus</taxon>
    </lineage>
</organism>
<reference evidence="1" key="2">
    <citation type="submission" date="2025-09" db="UniProtKB">
        <authorList>
            <consortium name="Ensembl"/>
        </authorList>
    </citation>
    <scope>IDENTIFICATION</scope>
</reference>
<dbReference type="Ensembl" id="ENSMCST00000011327.1">
    <property type="protein sequence ID" value="ENSMCSP00000011037.1"/>
    <property type="gene ID" value="ENSMCSG00000007826.1"/>
</dbReference>
<sequence>MHRRGVGAGAIARRKLTEVGTGNGHRGTPGTTLFLPAWYITPAHPQV</sequence>
<keyword evidence="2" id="KW-1185">Reference proteome</keyword>
<proteinExistence type="predicted"/>
<protein>
    <submittedName>
        <fullName evidence="1">Uncharacterized protein</fullName>
    </submittedName>
</protein>
<dbReference type="Proteomes" id="UP000694560">
    <property type="component" value="Unplaced"/>
</dbReference>
<reference evidence="1" key="1">
    <citation type="submission" date="2025-08" db="UniProtKB">
        <authorList>
            <consortium name="Ensembl"/>
        </authorList>
    </citation>
    <scope>IDENTIFICATION</scope>
</reference>
<dbReference type="AlphaFoldDB" id="A0A8C5TQK3"/>